<gene>
    <name evidence="1" type="ORF">GUJ93_ZPchr0014g46550</name>
</gene>
<evidence type="ECO:0000313" key="1">
    <source>
        <dbReference type="EMBL" id="KAG8081789.1"/>
    </source>
</evidence>
<sequence>MVMALGGPKASTSKASDAVNRRWVMKMIFDSGLDRYGDEDDSHNAKRWQFYSERTRQFGANTSLHEEMSPQKNKG</sequence>
<keyword evidence="2" id="KW-1185">Reference proteome</keyword>
<reference evidence="1" key="1">
    <citation type="journal article" date="2021" name="bioRxiv">
        <title>Whole Genome Assembly and Annotation of Northern Wild Rice, Zizania palustris L., Supports a Whole Genome Duplication in the Zizania Genus.</title>
        <authorList>
            <person name="Haas M."/>
            <person name="Kono T."/>
            <person name="Macchietto M."/>
            <person name="Millas R."/>
            <person name="McGilp L."/>
            <person name="Shao M."/>
            <person name="Duquette J."/>
            <person name="Hirsch C.N."/>
            <person name="Kimball J."/>
        </authorList>
    </citation>
    <scope>NUCLEOTIDE SEQUENCE</scope>
    <source>
        <tissue evidence="1">Fresh leaf tissue</tissue>
    </source>
</reference>
<evidence type="ECO:0000313" key="2">
    <source>
        <dbReference type="Proteomes" id="UP000729402"/>
    </source>
</evidence>
<organism evidence="1 2">
    <name type="scientific">Zizania palustris</name>
    <name type="common">Northern wild rice</name>
    <dbReference type="NCBI Taxonomy" id="103762"/>
    <lineage>
        <taxon>Eukaryota</taxon>
        <taxon>Viridiplantae</taxon>
        <taxon>Streptophyta</taxon>
        <taxon>Embryophyta</taxon>
        <taxon>Tracheophyta</taxon>
        <taxon>Spermatophyta</taxon>
        <taxon>Magnoliopsida</taxon>
        <taxon>Liliopsida</taxon>
        <taxon>Poales</taxon>
        <taxon>Poaceae</taxon>
        <taxon>BOP clade</taxon>
        <taxon>Oryzoideae</taxon>
        <taxon>Oryzeae</taxon>
        <taxon>Zizaniinae</taxon>
        <taxon>Zizania</taxon>
    </lineage>
</organism>
<name>A0A8J5TH13_ZIZPA</name>
<protein>
    <submittedName>
        <fullName evidence="1">Uncharacterized protein</fullName>
    </submittedName>
</protein>
<proteinExistence type="predicted"/>
<dbReference type="EMBL" id="JAAALK010000086">
    <property type="protein sequence ID" value="KAG8081789.1"/>
    <property type="molecule type" value="Genomic_DNA"/>
</dbReference>
<comment type="caution">
    <text evidence="1">The sequence shown here is derived from an EMBL/GenBank/DDBJ whole genome shotgun (WGS) entry which is preliminary data.</text>
</comment>
<accession>A0A8J5TH13</accession>
<dbReference type="AlphaFoldDB" id="A0A8J5TH13"/>
<reference evidence="1" key="2">
    <citation type="submission" date="2021-02" db="EMBL/GenBank/DDBJ databases">
        <authorList>
            <person name="Kimball J.A."/>
            <person name="Haas M.W."/>
            <person name="Macchietto M."/>
            <person name="Kono T."/>
            <person name="Duquette J."/>
            <person name="Shao M."/>
        </authorList>
    </citation>
    <scope>NUCLEOTIDE SEQUENCE</scope>
    <source>
        <tissue evidence="1">Fresh leaf tissue</tissue>
    </source>
</reference>
<dbReference type="Proteomes" id="UP000729402">
    <property type="component" value="Unassembled WGS sequence"/>
</dbReference>